<dbReference type="InterPro" id="IPR001841">
    <property type="entry name" value="Znf_RING"/>
</dbReference>
<evidence type="ECO:0000256" key="2">
    <source>
        <dbReference type="SAM" id="MobiDB-lite"/>
    </source>
</evidence>
<gene>
    <name evidence="5" type="ORF">ACHE_60732A</name>
</gene>
<dbReference type="AlphaFoldDB" id="A0A7R7ZRK7"/>
<dbReference type="CDD" id="cd16473">
    <property type="entry name" value="RING-H2_RNF103"/>
    <property type="match status" value="1"/>
</dbReference>
<dbReference type="SMART" id="SM00184">
    <property type="entry name" value="RING"/>
    <property type="match status" value="1"/>
</dbReference>
<dbReference type="KEGG" id="ache:ACHE_60732A"/>
<keyword evidence="6" id="KW-1185">Reference proteome</keyword>
<feature type="compositionally biased region" description="Basic and acidic residues" evidence="2">
    <location>
        <begin position="202"/>
        <end position="229"/>
    </location>
</feature>
<sequence length="440" mass="48617">MSATTTAATSVATNAGNIGDHHNTSPSSSPLLFFVALGFGVVFTNLWIIVGVKYCFRYNQRNRQLRNEETGEPIDLVTMPRTHRRRREKKLMTMDEVNERFPLIKYKAWRASREIDGLPANGGIQAPNSRSQSLKGNNNDFVITVGVSPGMSPIDNQQQINAPASYSPTSFQHTETLVTQSEEKTSGDLGLSGVSPNTTSDADARDARQSLDKPVQRVHALEDDENSDGHIRTALPARLLPSPGDSCAICLDAIEDDDDIRGLTCGHAFHASCVDPWLTGRRACCPLCKADYYTPKPRSDAVEVSNVERPRRRPTTRTLNQPHAVFVGGRVNPFRSVMASPGQLLQTALPENSPNLTSPAEQNPWRVSTGQSASTNNLPDRSDESHRNRNWWSRLLPSHLRGFSFASLRVSGQHDNYRGYEYPTATQNRTPRQLEAGPTT</sequence>
<keyword evidence="1" id="KW-0863">Zinc-finger</keyword>
<organism evidence="5 6">
    <name type="scientific">Aspergillus chevalieri</name>
    <name type="common">Eurotium chevalieri</name>
    <dbReference type="NCBI Taxonomy" id="182096"/>
    <lineage>
        <taxon>Eukaryota</taxon>
        <taxon>Fungi</taxon>
        <taxon>Dikarya</taxon>
        <taxon>Ascomycota</taxon>
        <taxon>Pezizomycotina</taxon>
        <taxon>Eurotiomycetes</taxon>
        <taxon>Eurotiomycetidae</taxon>
        <taxon>Eurotiales</taxon>
        <taxon>Aspergillaceae</taxon>
        <taxon>Aspergillus</taxon>
        <taxon>Aspergillus subgen. Aspergillus</taxon>
    </lineage>
</organism>
<evidence type="ECO:0000256" key="3">
    <source>
        <dbReference type="SAM" id="Phobius"/>
    </source>
</evidence>
<dbReference type="GeneID" id="66985204"/>
<dbReference type="SUPFAM" id="SSF57850">
    <property type="entry name" value="RING/U-box"/>
    <property type="match status" value="1"/>
</dbReference>
<name>A0A7R7ZRK7_ASPCH</name>
<dbReference type="InterPro" id="IPR013083">
    <property type="entry name" value="Znf_RING/FYVE/PHD"/>
</dbReference>
<keyword evidence="3" id="KW-0472">Membrane</keyword>
<evidence type="ECO:0000259" key="4">
    <source>
        <dbReference type="PROSITE" id="PS50089"/>
    </source>
</evidence>
<feature type="region of interest" description="Disordered" evidence="2">
    <location>
        <begin position="347"/>
        <end position="387"/>
    </location>
</feature>
<dbReference type="Proteomes" id="UP000637239">
    <property type="component" value="Chromosome 6"/>
</dbReference>
<proteinExistence type="predicted"/>
<dbReference type="RefSeq" id="XP_043139368.1">
    <property type="nucleotide sequence ID" value="XM_043281938.1"/>
</dbReference>
<protein>
    <recommendedName>
        <fullName evidence="4">RING-type domain-containing protein</fullName>
    </recommendedName>
</protein>
<dbReference type="PANTHER" id="PTHR22765:SF434">
    <property type="entry name" value="GB|AAD18119.1-RELATED"/>
    <property type="match status" value="1"/>
</dbReference>
<evidence type="ECO:0000313" key="5">
    <source>
        <dbReference type="EMBL" id="BCR90846.1"/>
    </source>
</evidence>
<evidence type="ECO:0000313" key="6">
    <source>
        <dbReference type="Proteomes" id="UP000637239"/>
    </source>
</evidence>
<evidence type="ECO:0000256" key="1">
    <source>
        <dbReference type="PROSITE-ProRule" id="PRU00175"/>
    </source>
</evidence>
<keyword evidence="3" id="KW-0812">Transmembrane</keyword>
<feature type="region of interest" description="Disordered" evidence="2">
    <location>
        <begin position="153"/>
        <end position="229"/>
    </location>
</feature>
<reference evidence="5" key="2">
    <citation type="submission" date="2021-02" db="EMBL/GenBank/DDBJ databases">
        <title>Aspergillus chevalieri M1 genome sequence.</title>
        <authorList>
            <person name="Kadooka C."/>
            <person name="Mori K."/>
            <person name="Futagami T."/>
        </authorList>
    </citation>
    <scope>NUCLEOTIDE SEQUENCE</scope>
    <source>
        <strain evidence="5">M1</strain>
    </source>
</reference>
<reference evidence="5" key="1">
    <citation type="submission" date="2021-01" db="EMBL/GenBank/DDBJ databases">
        <authorList>
            <consortium name="Aspergillus chevalieri M1 genome sequencing consortium"/>
            <person name="Kazuki M."/>
            <person name="Futagami T."/>
        </authorList>
    </citation>
    <scope>NUCLEOTIDE SEQUENCE</scope>
    <source>
        <strain evidence="5">M1</strain>
    </source>
</reference>
<keyword evidence="3" id="KW-1133">Transmembrane helix</keyword>
<dbReference type="InterPro" id="IPR051826">
    <property type="entry name" value="E3_ubiquitin-ligase_domain"/>
</dbReference>
<keyword evidence="1" id="KW-0479">Metal-binding</keyword>
<dbReference type="Pfam" id="PF13639">
    <property type="entry name" value="zf-RING_2"/>
    <property type="match status" value="1"/>
</dbReference>
<keyword evidence="1" id="KW-0862">Zinc</keyword>
<feature type="compositionally biased region" description="Polar residues" evidence="2">
    <location>
        <begin position="154"/>
        <end position="180"/>
    </location>
</feature>
<feature type="region of interest" description="Disordered" evidence="2">
    <location>
        <begin position="415"/>
        <end position="440"/>
    </location>
</feature>
<dbReference type="GO" id="GO:0061630">
    <property type="term" value="F:ubiquitin protein ligase activity"/>
    <property type="evidence" value="ECO:0007669"/>
    <property type="project" value="TreeGrafter"/>
</dbReference>
<dbReference type="EMBL" id="AP024421">
    <property type="protein sequence ID" value="BCR90846.1"/>
    <property type="molecule type" value="Genomic_DNA"/>
</dbReference>
<dbReference type="Gene3D" id="3.30.40.10">
    <property type="entry name" value="Zinc/RING finger domain, C3HC4 (zinc finger)"/>
    <property type="match status" value="1"/>
</dbReference>
<dbReference type="FunFam" id="3.30.40.10:FF:000539">
    <property type="entry name" value="Ring finger domain protein"/>
    <property type="match status" value="1"/>
</dbReference>
<dbReference type="GO" id="GO:0005737">
    <property type="term" value="C:cytoplasm"/>
    <property type="evidence" value="ECO:0007669"/>
    <property type="project" value="TreeGrafter"/>
</dbReference>
<dbReference type="GO" id="GO:0006511">
    <property type="term" value="P:ubiquitin-dependent protein catabolic process"/>
    <property type="evidence" value="ECO:0007669"/>
    <property type="project" value="TreeGrafter"/>
</dbReference>
<feature type="compositionally biased region" description="Polar residues" evidence="2">
    <location>
        <begin position="347"/>
        <end position="379"/>
    </location>
</feature>
<feature type="transmembrane region" description="Helical" evidence="3">
    <location>
        <begin position="31"/>
        <end position="56"/>
    </location>
</feature>
<dbReference type="PROSITE" id="PS50089">
    <property type="entry name" value="ZF_RING_2"/>
    <property type="match status" value="1"/>
</dbReference>
<dbReference type="GO" id="GO:0008270">
    <property type="term" value="F:zinc ion binding"/>
    <property type="evidence" value="ECO:0007669"/>
    <property type="project" value="UniProtKB-KW"/>
</dbReference>
<accession>A0A7R7ZRK7</accession>
<feature type="domain" description="RING-type" evidence="4">
    <location>
        <begin position="247"/>
        <end position="289"/>
    </location>
</feature>
<dbReference type="PANTHER" id="PTHR22765">
    <property type="entry name" value="RING FINGER AND PROTEASE ASSOCIATED DOMAIN-CONTAINING"/>
    <property type="match status" value="1"/>
</dbReference>